<dbReference type="PROSITE" id="PS50222">
    <property type="entry name" value="EF_HAND_2"/>
    <property type="match status" value="2"/>
</dbReference>
<dbReference type="AlphaFoldDB" id="A0A1Q9D0N0"/>
<dbReference type="Proteomes" id="UP000186817">
    <property type="component" value="Unassembled WGS sequence"/>
</dbReference>
<feature type="compositionally biased region" description="Polar residues" evidence="2">
    <location>
        <begin position="381"/>
        <end position="395"/>
    </location>
</feature>
<keyword evidence="5" id="KW-1185">Reference proteome</keyword>
<feature type="domain" description="EF-hand" evidence="3">
    <location>
        <begin position="633"/>
        <end position="668"/>
    </location>
</feature>
<reference evidence="4 5" key="1">
    <citation type="submission" date="2016-02" db="EMBL/GenBank/DDBJ databases">
        <title>Genome analysis of coral dinoflagellate symbionts highlights evolutionary adaptations to a symbiotic lifestyle.</title>
        <authorList>
            <person name="Aranda M."/>
            <person name="Li Y."/>
            <person name="Liew Y.J."/>
            <person name="Baumgarten S."/>
            <person name="Simakov O."/>
            <person name="Wilson M."/>
            <person name="Piel J."/>
            <person name="Ashoor H."/>
            <person name="Bougouffa S."/>
            <person name="Bajic V.B."/>
            <person name="Ryu T."/>
            <person name="Ravasi T."/>
            <person name="Bayer T."/>
            <person name="Micklem G."/>
            <person name="Kim H."/>
            <person name="Bhak J."/>
            <person name="Lajeunesse T.C."/>
            <person name="Voolstra C.R."/>
        </authorList>
    </citation>
    <scope>NUCLEOTIDE SEQUENCE [LARGE SCALE GENOMIC DNA]</scope>
    <source>
        <strain evidence="4 5">CCMP2467</strain>
    </source>
</reference>
<feature type="region of interest" description="Disordered" evidence="2">
    <location>
        <begin position="379"/>
        <end position="407"/>
    </location>
</feature>
<comment type="caution">
    <text evidence="4">The sequence shown here is derived from an EMBL/GenBank/DDBJ whole genome shotgun (WGS) entry which is preliminary data.</text>
</comment>
<dbReference type="InterPro" id="IPR011992">
    <property type="entry name" value="EF-hand-dom_pair"/>
</dbReference>
<dbReference type="SMART" id="SM00054">
    <property type="entry name" value="EFh"/>
    <property type="match status" value="3"/>
</dbReference>
<evidence type="ECO:0000313" key="5">
    <source>
        <dbReference type="Proteomes" id="UP000186817"/>
    </source>
</evidence>
<feature type="region of interest" description="Disordered" evidence="2">
    <location>
        <begin position="553"/>
        <end position="572"/>
    </location>
</feature>
<dbReference type="EMBL" id="LSRX01000798">
    <property type="protein sequence ID" value="OLP88712.1"/>
    <property type="molecule type" value="Genomic_DNA"/>
</dbReference>
<evidence type="ECO:0000256" key="1">
    <source>
        <dbReference type="ARBA" id="ARBA00022837"/>
    </source>
</evidence>
<name>A0A1Q9D0N0_SYMMI</name>
<proteinExistence type="predicted"/>
<dbReference type="Gene3D" id="1.10.238.10">
    <property type="entry name" value="EF-hand"/>
    <property type="match status" value="2"/>
</dbReference>
<organism evidence="4 5">
    <name type="scientific">Symbiodinium microadriaticum</name>
    <name type="common">Dinoflagellate</name>
    <name type="synonym">Zooxanthella microadriatica</name>
    <dbReference type="NCBI Taxonomy" id="2951"/>
    <lineage>
        <taxon>Eukaryota</taxon>
        <taxon>Sar</taxon>
        <taxon>Alveolata</taxon>
        <taxon>Dinophyceae</taxon>
        <taxon>Suessiales</taxon>
        <taxon>Symbiodiniaceae</taxon>
        <taxon>Symbiodinium</taxon>
    </lineage>
</organism>
<evidence type="ECO:0000256" key="2">
    <source>
        <dbReference type="SAM" id="MobiDB-lite"/>
    </source>
</evidence>
<gene>
    <name evidence="4" type="ORF">AK812_SmicGene29906</name>
</gene>
<dbReference type="InterPro" id="IPR002048">
    <property type="entry name" value="EF_hand_dom"/>
</dbReference>
<dbReference type="SUPFAM" id="SSF47473">
    <property type="entry name" value="EF-hand"/>
    <property type="match status" value="1"/>
</dbReference>
<keyword evidence="1" id="KW-0106">Calcium</keyword>
<dbReference type="OrthoDB" id="415220at2759"/>
<evidence type="ECO:0000259" key="3">
    <source>
        <dbReference type="PROSITE" id="PS50222"/>
    </source>
</evidence>
<feature type="region of interest" description="Disordered" evidence="2">
    <location>
        <begin position="241"/>
        <end position="262"/>
    </location>
</feature>
<dbReference type="GO" id="GO:0005509">
    <property type="term" value="F:calcium ion binding"/>
    <property type="evidence" value="ECO:0007669"/>
    <property type="project" value="InterPro"/>
</dbReference>
<feature type="domain" description="EF-hand" evidence="3">
    <location>
        <begin position="759"/>
        <end position="794"/>
    </location>
</feature>
<dbReference type="PROSITE" id="PS00018">
    <property type="entry name" value="EF_HAND_1"/>
    <property type="match status" value="1"/>
</dbReference>
<sequence length="951" mass="106245">MAFDSDWNAWVLYTEESMLIEHLEAHYPACMRQLWDHISRGGLFADHLPVNDMMALEGVYNFIIREWNQVLSSLLPDGSKRTSGENRWIQLLEQWLWDTKDELDHLLLAGWDGPSLLRGLLARAGLRGCPPYGLIVQNMVSRLSSELCIGEGPTAPLTHAAWAVTTETRLYALCVQHGGTTATTDSSTRGISTASGSASSSSNPVPIATNFTGLEGPLISEGIQMLGPGPDAHSDINDVGFENEDPPTSEDTQTLGVRPDTHSDIKDVDIENEDAVSLMANKGVNKRWRSAGPADPGGAGDGQLTLQDATQLWLLWLGITDENNESPRGRVLPPFVEEVVCQSFLSFRVRDRLTLAFGFTHLIQSLLASIGRLIEDACGRESTSSGSGDTPANTTRDGDDAESDETMSMQTADMEWYRLLHELRAAFEQQTKAAMLQNVRWLRRLLHHRCVDSTSGQLLGLLRGHEGEVVALLAGAEADAGDVDSPAEARAQEQAHEDSLEEKYYEHLIREHESAACQDWDDWPCLILFAAHSRRGSNWNVVSALDPGRLQDLAGGRASEDEEAGADGRDAREDELDLGQVWQVLQLYRRYEGFSEDECGNIARLFDEQEKDETGELRCIDAPKALRALGYKLTFEAVQSIVAKVDVDDTGTLNLIEFRKMIRMLQERESNHFRNAMRKSGKGSQISIQAAQEIGRTVGCQLERRHFVVSFDDPRIPNDSVNESEVDHEITEDAFTRACCNFAQEMRETFQLNGGFSDEEVTELKNVFDSYDSRKTGKIANKELVRLVDNLCPSLAREKALRPQLQQMMQACQEFDGSLCFQDFLKLMRLVLDFQDKERAQKELSAIKTTGFTQADVQDLRELFLQNDEGLGVLYFEAVRAMFNSITPLGDNLVYQLEGMFSFVTRKKVQNGLGRAEELDFSEFLLLMKQLEDADFLKLKKSESEASNNKT</sequence>
<evidence type="ECO:0000313" key="4">
    <source>
        <dbReference type="EMBL" id="OLP88712.1"/>
    </source>
</evidence>
<feature type="compositionally biased region" description="Low complexity" evidence="2">
    <location>
        <begin position="186"/>
        <end position="202"/>
    </location>
</feature>
<dbReference type="InterPro" id="IPR018247">
    <property type="entry name" value="EF_Hand_1_Ca_BS"/>
</dbReference>
<feature type="region of interest" description="Disordered" evidence="2">
    <location>
        <begin position="182"/>
        <end position="204"/>
    </location>
</feature>
<protein>
    <recommendedName>
        <fullName evidence="3">EF-hand domain-containing protein</fullName>
    </recommendedName>
</protein>
<accession>A0A1Q9D0N0</accession>